<feature type="signal peptide" evidence="1">
    <location>
        <begin position="1"/>
        <end position="25"/>
    </location>
</feature>
<evidence type="ECO:0000313" key="2">
    <source>
        <dbReference type="EMBL" id="TIC27870.1"/>
    </source>
</evidence>
<evidence type="ECO:0000313" key="3">
    <source>
        <dbReference type="Proteomes" id="UP000305647"/>
    </source>
</evidence>
<gene>
    <name evidence="2" type="ORF">E3Q10_03498</name>
</gene>
<name>A0A4T0QU55_9BASI</name>
<evidence type="ECO:0000256" key="1">
    <source>
        <dbReference type="SAM" id="SignalP"/>
    </source>
</evidence>
<organism evidence="2 3">
    <name type="scientific">Wallemia mellicola</name>
    <dbReference type="NCBI Taxonomy" id="1708541"/>
    <lineage>
        <taxon>Eukaryota</taxon>
        <taxon>Fungi</taxon>
        <taxon>Dikarya</taxon>
        <taxon>Basidiomycota</taxon>
        <taxon>Wallemiomycotina</taxon>
        <taxon>Wallemiomycetes</taxon>
        <taxon>Wallemiales</taxon>
        <taxon>Wallemiaceae</taxon>
        <taxon>Wallemia</taxon>
    </lineage>
</organism>
<feature type="chain" id="PRO_5020783198" evidence="1">
    <location>
        <begin position="26"/>
        <end position="136"/>
    </location>
</feature>
<protein>
    <submittedName>
        <fullName evidence="2">Uncharacterized protein</fullName>
    </submittedName>
</protein>
<keyword evidence="1" id="KW-0732">Signal</keyword>
<dbReference type="Proteomes" id="UP000305647">
    <property type="component" value="Unassembled WGS sequence"/>
</dbReference>
<proteinExistence type="predicted"/>
<dbReference type="EMBL" id="SPRO01000049">
    <property type="protein sequence ID" value="TIC27870.1"/>
    <property type="molecule type" value="Genomic_DNA"/>
</dbReference>
<comment type="caution">
    <text evidence="2">The sequence shown here is derived from an EMBL/GenBank/DDBJ whole genome shotgun (WGS) entry which is preliminary data.</text>
</comment>
<dbReference type="AlphaFoldDB" id="A0A4T0QU55"/>
<sequence length="136" mass="14761">MFNLNSFKTLLVCIVITTLIQYIGATTYAQFCSDDSCEENCGTSVSVDNSDCLVESGRGSIKFHDLNFGSVSLIATNNDQCSCQSHCYPHIIKGTASPPGCFNLKDPMRQFKSFRFVNVDLAGGCSKDENTCDGSV</sequence>
<accession>A0A4T0QU55</accession>
<reference evidence="2 3" key="1">
    <citation type="submission" date="2019-03" db="EMBL/GenBank/DDBJ databases">
        <title>Sequencing 25 genomes of Wallemia mellicola.</title>
        <authorList>
            <person name="Gostincar C."/>
        </authorList>
    </citation>
    <scope>NUCLEOTIDE SEQUENCE [LARGE SCALE GENOMIC DNA]</scope>
    <source>
        <strain evidence="2 3">EXF-8738</strain>
    </source>
</reference>